<comment type="subcellular location">
    <subcellularLocation>
        <location evidence="1">Membrane</location>
        <topology evidence="1">Multi-pass membrane protein</topology>
    </subcellularLocation>
</comment>
<dbReference type="GO" id="GO:0016020">
    <property type="term" value="C:membrane"/>
    <property type="evidence" value="ECO:0007669"/>
    <property type="project" value="UniProtKB-SubCell"/>
</dbReference>
<proteinExistence type="predicted"/>
<dbReference type="Gene3D" id="1.20.1250.20">
    <property type="entry name" value="MFS general substrate transporter like domains"/>
    <property type="match status" value="1"/>
</dbReference>
<gene>
    <name evidence="8" type="ORF">BaRGS_00031087</name>
</gene>
<evidence type="ECO:0000256" key="4">
    <source>
        <dbReference type="ARBA" id="ARBA00023136"/>
    </source>
</evidence>
<evidence type="ECO:0000313" key="8">
    <source>
        <dbReference type="EMBL" id="KAK7477703.1"/>
    </source>
</evidence>
<feature type="domain" description="Major facilitator superfamily (MFS) profile" evidence="7">
    <location>
        <begin position="81"/>
        <end position="550"/>
    </location>
</feature>
<dbReference type="AlphaFoldDB" id="A0ABD0JT09"/>
<evidence type="ECO:0000259" key="7">
    <source>
        <dbReference type="PROSITE" id="PS50850"/>
    </source>
</evidence>
<feature type="compositionally biased region" description="Basic and acidic residues" evidence="5">
    <location>
        <begin position="310"/>
        <end position="334"/>
    </location>
</feature>
<keyword evidence="3 6" id="KW-1133">Transmembrane helix</keyword>
<name>A0ABD0JT09_9CAEN</name>
<accession>A0ABD0JT09</accession>
<dbReference type="InterPro" id="IPR036259">
    <property type="entry name" value="MFS_trans_sf"/>
</dbReference>
<protein>
    <recommendedName>
        <fullName evidence="7">Major facilitator superfamily (MFS) profile domain-containing protein</fullName>
    </recommendedName>
</protein>
<keyword evidence="9" id="KW-1185">Reference proteome</keyword>
<dbReference type="Proteomes" id="UP001519460">
    <property type="component" value="Unassembled WGS sequence"/>
</dbReference>
<dbReference type="EMBL" id="JACVVK020000343">
    <property type="protein sequence ID" value="KAK7477703.1"/>
    <property type="molecule type" value="Genomic_DNA"/>
</dbReference>
<feature type="transmembrane region" description="Helical" evidence="6">
    <location>
        <begin position="497"/>
        <end position="519"/>
    </location>
</feature>
<comment type="caution">
    <text evidence="8">The sequence shown here is derived from an EMBL/GenBank/DDBJ whole genome shotgun (WGS) entry which is preliminary data.</text>
</comment>
<dbReference type="InterPro" id="IPR011701">
    <property type="entry name" value="MFS"/>
</dbReference>
<dbReference type="InterPro" id="IPR005829">
    <property type="entry name" value="Sugar_transporter_CS"/>
</dbReference>
<organism evidence="8 9">
    <name type="scientific">Batillaria attramentaria</name>
    <dbReference type="NCBI Taxonomy" id="370345"/>
    <lineage>
        <taxon>Eukaryota</taxon>
        <taxon>Metazoa</taxon>
        <taxon>Spiralia</taxon>
        <taxon>Lophotrochozoa</taxon>
        <taxon>Mollusca</taxon>
        <taxon>Gastropoda</taxon>
        <taxon>Caenogastropoda</taxon>
        <taxon>Sorbeoconcha</taxon>
        <taxon>Cerithioidea</taxon>
        <taxon>Batillariidae</taxon>
        <taxon>Batillaria</taxon>
    </lineage>
</organism>
<dbReference type="SUPFAM" id="SSF103473">
    <property type="entry name" value="MFS general substrate transporter"/>
    <property type="match status" value="1"/>
</dbReference>
<evidence type="ECO:0000256" key="6">
    <source>
        <dbReference type="SAM" id="Phobius"/>
    </source>
</evidence>
<evidence type="ECO:0000256" key="2">
    <source>
        <dbReference type="ARBA" id="ARBA00022692"/>
    </source>
</evidence>
<keyword evidence="4 6" id="KW-0472">Membrane</keyword>
<evidence type="ECO:0000256" key="3">
    <source>
        <dbReference type="ARBA" id="ARBA00022989"/>
    </source>
</evidence>
<reference evidence="8 9" key="1">
    <citation type="journal article" date="2023" name="Sci. Data">
        <title>Genome assembly of the Korean intertidal mud-creeper Batillaria attramentaria.</title>
        <authorList>
            <person name="Patra A.K."/>
            <person name="Ho P.T."/>
            <person name="Jun S."/>
            <person name="Lee S.J."/>
            <person name="Kim Y."/>
            <person name="Won Y.J."/>
        </authorList>
    </citation>
    <scope>NUCLEOTIDE SEQUENCE [LARGE SCALE GENOMIC DNA]</scope>
    <source>
        <strain evidence="8">Wonlab-2016</strain>
    </source>
</reference>
<dbReference type="PANTHER" id="PTHR24064">
    <property type="entry name" value="SOLUTE CARRIER FAMILY 22 MEMBER"/>
    <property type="match status" value="1"/>
</dbReference>
<feature type="transmembrane region" description="Helical" evidence="6">
    <location>
        <begin position="404"/>
        <end position="425"/>
    </location>
</feature>
<evidence type="ECO:0000313" key="9">
    <source>
        <dbReference type="Proteomes" id="UP001519460"/>
    </source>
</evidence>
<sequence length="579" mass="63521">MDIDPLLHSLGGVRGRYQLIQLTLQILSSFVNAFITFSVVFIGFQPDYECAQVHDPSQLESHFSGNLSEATFEATYDKCSIDVQLNRSGLVTSKSLPCVTGINFSMPSDTSFRTEWELVCDKAGLTELSQTLISVGQALGALFLSILSDRYGRKGVYVVSDISLLFLSIATALSPNIIFLVVLRMVTGACQQGIGMAAYTMFMELLPKRLRPVASLADAILWSSGQVLMALIAYLMQGYTWRYLQLALSAVFLYSLALPCVLDESILWLLNNDRVADVEKILAKACRLNGKNLNDVMTVLHEQVLKSRPASRDKDVVSENDNVGRDGTGKENKNGTEMNDSAGDTTRNTADLEVKAWKKYKVVDLFRHREVVVPLFVTALVWIASSLFYYGVMLGSASLAGNRFLNFALLTLLEIPANIVAFFFLQKINRRTVALTCEMIAGISLLLSVVFVQIGGSGVYLTLGTVVTYVGKFALSGCYNVLFVFSLEVFPTTLRTVGMGVASATSRLAGMGAPFFILLGETIPWAPGVIFGTMCVLAGLSVLLLPETRHRALPNTIEEMREWKNPPPVKIVSLKKTDI</sequence>
<dbReference type="PROSITE" id="PS50850">
    <property type="entry name" value="MFS"/>
    <property type="match status" value="1"/>
</dbReference>
<dbReference type="InterPro" id="IPR020846">
    <property type="entry name" value="MFS_dom"/>
</dbReference>
<feature type="transmembrane region" description="Helical" evidence="6">
    <location>
        <begin position="525"/>
        <end position="545"/>
    </location>
</feature>
<feature type="compositionally biased region" description="Polar residues" evidence="5">
    <location>
        <begin position="335"/>
        <end position="346"/>
    </location>
</feature>
<feature type="transmembrane region" description="Helical" evidence="6">
    <location>
        <begin position="214"/>
        <end position="237"/>
    </location>
</feature>
<feature type="transmembrane region" description="Helical" evidence="6">
    <location>
        <begin position="460"/>
        <end position="485"/>
    </location>
</feature>
<feature type="transmembrane region" description="Helical" evidence="6">
    <location>
        <begin position="371"/>
        <end position="392"/>
    </location>
</feature>
<feature type="region of interest" description="Disordered" evidence="5">
    <location>
        <begin position="310"/>
        <end position="346"/>
    </location>
</feature>
<dbReference type="Pfam" id="PF07690">
    <property type="entry name" value="MFS_1"/>
    <property type="match status" value="1"/>
</dbReference>
<keyword evidence="2 6" id="KW-0812">Transmembrane</keyword>
<evidence type="ECO:0000256" key="5">
    <source>
        <dbReference type="SAM" id="MobiDB-lite"/>
    </source>
</evidence>
<dbReference type="PROSITE" id="PS00216">
    <property type="entry name" value="SUGAR_TRANSPORT_1"/>
    <property type="match status" value="1"/>
</dbReference>
<evidence type="ECO:0000256" key="1">
    <source>
        <dbReference type="ARBA" id="ARBA00004141"/>
    </source>
</evidence>
<feature type="transmembrane region" description="Helical" evidence="6">
    <location>
        <begin position="432"/>
        <end position="454"/>
    </location>
</feature>
<feature type="transmembrane region" description="Helical" evidence="6">
    <location>
        <begin position="20"/>
        <end position="44"/>
    </location>
</feature>